<dbReference type="InterPro" id="IPR028976">
    <property type="entry name" value="CheC-like_sf"/>
</dbReference>
<dbReference type="Proteomes" id="UP000824242">
    <property type="component" value="Unassembled WGS sequence"/>
</dbReference>
<dbReference type="InterPro" id="IPR028051">
    <property type="entry name" value="CheX-like_dom"/>
</dbReference>
<dbReference type="AlphaFoldDB" id="A0A9D1DET9"/>
<dbReference type="SUPFAM" id="SSF103039">
    <property type="entry name" value="CheC-like"/>
    <property type="match status" value="1"/>
</dbReference>
<organism evidence="3 4">
    <name type="scientific">Candidatus Caccousia avicola</name>
    <dbReference type="NCBI Taxonomy" id="2840721"/>
    <lineage>
        <taxon>Bacteria</taxon>
        <taxon>Bacillati</taxon>
        <taxon>Bacillota</taxon>
        <taxon>Clostridia</taxon>
        <taxon>Eubacteriales</taxon>
        <taxon>Oscillospiraceae</taxon>
        <taxon>Oscillospiraceae incertae sedis</taxon>
        <taxon>Candidatus Caccousia</taxon>
    </lineage>
</organism>
<gene>
    <name evidence="3" type="ORF">IAB89_05105</name>
</gene>
<evidence type="ECO:0000256" key="1">
    <source>
        <dbReference type="ARBA" id="ARBA00022500"/>
    </source>
</evidence>
<evidence type="ECO:0000313" key="3">
    <source>
        <dbReference type="EMBL" id="HIR47023.1"/>
    </source>
</evidence>
<reference evidence="3" key="1">
    <citation type="submission" date="2020-10" db="EMBL/GenBank/DDBJ databases">
        <authorList>
            <person name="Gilroy R."/>
        </authorList>
    </citation>
    <scope>NUCLEOTIDE SEQUENCE</scope>
    <source>
        <strain evidence="3">ChiSxjej1B13-7958</strain>
    </source>
</reference>
<proteinExistence type="predicted"/>
<feature type="domain" description="Chemotaxis phosphatase CheX-like" evidence="2">
    <location>
        <begin position="44"/>
        <end position="119"/>
    </location>
</feature>
<keyword evidence="1" id="KW-0145">Chemotaxis</keyword>
<accession>A0A9D1DET9</accession>
<reference evidence="3" key="2">
    <citation type="journal article" date="2021" name="PeerJ">
        <title>Extensive microbial diversity within the chicken gut microbiome revealed by metagenomics and culture.</title>
        <authorList>
            <person name="Gilroy R."/>
            <person name="Ravi A."/>
            <person name="Getino M."/>
            <person name="Pursley I."/>
            <person name="Horton D.L."/>
            <person name="Alikhan N.F."/>
            <person name="Baker D."/>
            <person name="Gharbi K."/>
            <person name="Hall N."/>
            <person name="Watson M."/>
            <person name="Adriaenssens E.M."/>
            <person name="Foster-Nyarko E."/>
            <person name="Jarju S."/>
            <person name="Secka A."/>
            <person name="Antonio M."/>
            <person name="Oren A."/>
            <person name="Chaudhuri R.R."/>
            <person name="La Ragione R."/>
            <person name="Hildebrand F."/>
            <person name="Pallen M.J."/>
        </authorList>
    </citation>
    <scope>NUCLEOTIDE SEQUENCE</scope>
    <source>
        <strain evidence="3">ChiSxjej1B13-7958</strain>
    </source>
</reference>
<protein>
    <submittedName>
        <fullName evidence="3">Chemotaxis protein CheX</fullName>
    </submittedName>
</protein>
<name>A0A9D1DET9_9FIRM</name>
<dbReference type="Gene3D" id="3.40.1550.10">
    <property type="entry name" value="CheC-like"/>
    <property type="match status" value="1"/>
</dbReference>
<dbReference type="EMBL" id="DVGZ01000052">
    <property type="protein sequence ID" value="HIR47023.1"/>
    <property type="molecule type" value="Genomic_DNA"/>
</dbReference>
<evidence type="ECO:0000313" key="4">
    <source>
        <dbReference type="Proteomes" id="UP000824242"/>
    </source>
</evidence>
<sequence>MDTLSQSQVLEILDRVMKDITNRIVTIQSSDKTPPLCPNDSCTVYTTFEGGYRATLTLCVDSNLLLHLAQTSMQEENVSAEDLEDFAKEYFNVICGQVAARLFQAAHISSRFQIPTFETGCYTPEETSQELVLNYTSNRNEGAQLIHKAPSEEQNISDHTTKE</sequence>
<evidence type="ECO:0000259" key="2">
    <source>
        <dbReference type="Pfam" id="PF13690"/>
    </source>
</evidence>
<comment type="caution">
    <text evidence="3">The sequence shown here is derived from an EMBL/GenBank/DDBJ whole genome shotgun (WGS) entry which is preliminary data.</text>
</comment>
<dbReference type="GO" id="GO:0006935">
    <property type="term" value="P:chemotaxis"/>
    <property type="evidence" value="ECO:0007669"/>
    <property type="project" value="UniProtKB-KW"/>
</dbReference>
<dbReference type="Pfam" id="PF13690">
    <property type="entry name" value="CheX"/>
    <property type="match status" value="1"/>
</dbReference>